<name>A0AAV0WHG8_9HEMI</name>
<dbReference type="Proteomes" id="UP001160148">
    <property type="component" value="Unassembled WGS sequence"/>
</dbReference>
<dbReference type="EMBL" id="CARXXK010000002">
    <property type="protein sequence ID" value="CAI6355485.1"/>
    <property type="molecule type" value="Genomic_DNA"/>
</dbReference>
<feature type="compositionally biased region" description="Low complexity" evidence="1">
    <location>
        <begin position="16"/>
        <end position="31"/>
    </location>
</feature>
<reference evidence="3 4" key="1">
    <citation type="submission" date="2023-01" db="EMBL/GenBank/DDBJ databases">
        <authorList>
            <person name="Whitehead M."/>
        </authorList>
    </citation>
    <scope>NUCLEOTIDE SEQUENCE [LARGE SCALE GENOMIC DNA]</scope>
</reference>
<comment type="caution">
    <text evidence="3">The sequence shown here is derived from an EMBL/GenBank/DDBJ whole genome shotgun (WGS) entry which is preliminary data.</text>
</comment>
<feature type="domain" description="DUF4485" evidence="2">
    <location>
        <begin position="105"/>
        <end position="182"/>
    </location>
</feature>
<gene>
    <name evidence="3" type="ORF">MEUPH1_LOCUS11330</name>
</gene>
<evidence type="ECO:0000313" key="3">
    <source>
        <dbReference type="EMBL" id="CAI6355485.1"/>
    </source>
</evidence>
<evidence type="ECO:0000259" key="2">
    <source>
        <dbReference type="Pfam" id="PF14846"/>
    </source>
</evidence>
<feature type="region of interest" description="Disordered" evidence="1">
    <location>
        <begin position="1"/>
        <end position="77"/>
    </location>
</feature>
<dbReference type="AlphaFoldDB" id="A0AAV0WHG8"/>
<sequence>MSRSNSRSTTRDGMTSSAEAKSGGKSSSEAKSYGRSSMDAKSGSNPSTDSKSGKPSKVCSEPLMFGKRPPVDYSSVTDDRHAVDAKPKCAQPPGCLPNGCIKTEQHFACDRQLVKTLAQYMSPEERRKVLMWLEALGEMTLDDDELSDRSMYVTCLMLLLQTGQLVPPFTRVPPPRPLKTLRDVIDKRLFKKVQIECRKRRLYERVQYEHPDRSVAQKPSDFYGHMPTPKEGIFCYGAAFSTLD</sequence>
<evidence type="ECO:0000256" key="1">
    <source>
        <dbReference type="SAM" id="MobiDB-lite"/>
    </source>
</evidence>
<feature type="compositionally biased region" description="Polar residues" evidence="1">
    <location>
        <begin position="1"/>
        <end position="15"/>
    </location>
</feature>
<accession>A0AAV0WHG8</accession>
<dbReference type="Pfam" id="PF14846">
    <property type="entry name" value="DUF4485"/>
    <property type="match status" value="1"/>
</dbReference>
<organism evidence="3 4">
    <name type="scientific">Macrosiphum euphorbiae</name>
    <name type="common">potato aphid</name>
    <dbReference type="NCBI Taxonomy" id="13131"/>
    <lineage>
        <taxon>Eukaryota</taxon>
        <taxon>Metazoa</taxon>
        <taxon>Ecdysozoa</taxon>
        <taxon>Arthropoda</taxon>
        <taxon>Hexapoda</taxon>
        <taxon>Insecta</taxon>
        <taxon>Pterygota</taxon>
        <taxon>Neoptera</taxon>
        <taxon>Paraneoptera</taxon>
        <taxon>Hemiptera</taxon>
        <taxon>Sternorrhyncha</taxon>
        <taxon>Aphidomorpha</taxon>
        <taxon>Aphidoidea</taxon>
        <taxon>Aphididae</taxon>
        <taxon>Macrosiphini</taxon>
        <taxon>Macrosiphum</taxon>
    </lineage>
</organism>
<dbReference type="InterPro" id="IPR027831">
    <property type="entry name" value="DUF4485"/>
</dbReference>
<evidence type="ECO:0000313" key="4">
    <source>
        <dbReference type="Proteomes" id="UP001160148"/>
    </source>
</evidence>
<proteinExistence type="predicted"/>
<keyword evidence="4" id="KW-1185">Reference proteome</keyword>
<protein>
    <recommendedName>
        <fullName evidence="2">DUF4485 domain-containing protein</fullName>
    </recommendedName>
</protein>